<protein>
    <submittedName>
        <fullName evidence="3">Membrane protein YdbS, contains bPH2 (Pleckstrin homology) domain</fullName>
    </submittedName>
</protein>
<feature type="transmembrane region" description="Helical" evidence="1">
    <location>
        <begin position="52"/>
        <end position="72"/>
    </location>
</feature>
<keyword evidence="1" id="KW-1133">Transmembrane helix</keyword>
<dbReference type="InterPro" id="IPR005182">
    <property type="entry name" value="YdbS-like_PH"/>
</dbReference>
<dbReference type="STRING" id="285351.SAMN04488035_2649"/>
<proteinExistence type="predicted"/>
<dbReference type="EMBL" id="FONZ01000006">
    <property type="protein sequence ID" value="SFF35791.1"/>
    <property type="molecule type" value="Genomic_DNA"/>
</dbReference>
<reference evidence="4" key="1">
    <citation type="submission" date="2016-10" db="EMBL/GenBank/DDBJ databases">
        <authorList>
            <person name="Varghese N."/>
            <person name="Submissions S."/>
        </authorList>
    </citation>
    <scope>NUCLEOTIDE SEQUENCE [LARGE SCALE GENOMIC DNA]</scope>
    <source>
        <strain evidence="4">DSM 19083</strain>
    </source>
</reference>
<evidence type="ECO:0000256" key="1">
    <source>
        <dbReference type="SAM" id="Phobius"/>
    </source>
</evidence>
<accession>A0A1I2I5L2</accession>
<name>A0A1I2I5L2_9MICO</name>
<keyword evidence="4" id="KW-1185">Reference proteome</keyword>
<sequence length="177" mass="19596">MAISRTLGPDEHVVLEMRTHAKALFGAMAALVVVLAAVVAAVVLLPENDARGWLLLVIGVLAAVAIVVWVFVPFLRWRTTTYTFTNRRLVTRTGILTRTGRDIPLFRINDLTYEKHLSDRLFGCGTIIVSDATEKAGVKLHDVPNVEQVQRQLSALIFQADDGTDDGERPPGEPRRR</sequence>
<organism evidence="3 4">
    <name type="scientific">Flavimobilis marinus</name>
    <dbReference type="NCBI Taxonomy" id="285351"/>
    <lineage>
        <taxon>Bacteria</taxon>
        <taxon>Bacillati</taxon>
        <taxon>Actinomycetota</taxon>
        <taxon>Actinomycetes</taxon>
        <taxon>Micrococcales</taxon>
        <taxon>Jonesiaceae</taxon>
        <taxon>Flavimobilis</taxon>
    </lineage>
</organism>
<keyword evidence="1" id="KW-0812">Transmembrane</keyword>
<dbReference type="PANTHER" id="PTHR37938:SF1">
    <property type="entry name" value="BLL0215 PROTEIN"/>
    <property type="match status" value="1"/>
</dbReference>
<dbReference type="RefSeq" id="WP_093379728.1">
    <property type="nucleotide sequence ID" value="NZ_BNAN01000001.1"/>
</dbReference>
<dbReference type="Proteomes" id="UP000198520">
    <property type="component" value="Unassembled WGS sequence"/>
</dbReference>
<evidence type="ECO:0000313" key="4">
    <source>
        <dbReference type="Proteomes" id="UP000198520"/>
    </source>
</evidence>
<evidence type="ECO:0000259" key="2">
    <source>
        <dbReference type="Pfam" id="PF03703"/>
    </source>
</evidence>
<dbReference type="AlphaFoldDB" id="A0A1I2I5L2"/>
<evidence type="ECO:0000313" key="3">
    <source>
        <dbReference type="EMBL" id="SFF35791.1"/>
    </source>
</evidence>
<feature type="transmembrane region" description="Helical" evidence="1">
    <location>
        <begin position="23"/>
        <end position="46"/>
    </location>
</feature>
<keyword evidence="1" id="KW-0472">Membrane</keyword>
<feature type="domain" description="YdbS-like PH" evidence="2">
    <location>
        <begin position="77"/>
        <end position="153"/>
    </location>
</feature>
<dbReference type="PANTHER" id="PTHR37938">
    <property type="entry name" value="BLL0215 PROTEIN"/>
    <property type="match status" value="1"/>
</dbReference>
<dbReference type="Pfam" id="PF03703">
    <property type="entry name" value="bPH_2"/>
    <property type="match status" value="1"/>
</dbReference>
<gene>
    <name evidence="3" type="ORF">SAMN04488035_2649</name>
</gene>
<dbReference type="OrthoDB" id="4350422at2"/>